<dbReference type="EMBL" id="AHON02000024">
    <property type="protein sequence ID" value="EKO35019.1"/>
    <property type="molecule type" value="Genomic_DNA"/>
</dbReference>
<proteinExistence type="predicted"/>
<name>A0A0E2BIK5_9LEPT</name>
<sequence length="97" mass="11197">MDLIEVLNVFFTQRKFGAKNFLNTSSLRKNKMWEFGSATIVHSKFGNVGVPTNYVLYALFVGLKEFFTIKFLQTTTILISWEFPHGGQTLFLRPNSR</sequence>
<evidence type="ECO:0000313" key="1">
    <source>
        <dbReference type="EMBL" id="EKO35019.1"/>
    </source>
</evidence>
<keyword evidence="2" id="KW-1185">Reference proteome</keyword>
<protein>
    <submittedName>
        <fullName evidence="1">Uncharacterized protein</fullName>
    </submittedName>
</protein>
<comment type="caution">
    <text evidence="1">The sequence shown here is derived from an EMBL/GenBank/DDBJ whole genome shotgun (WGS) entry which is preliminary data.</text>
</comment>
<dbReference type="AlphaFoldDB" id="A0A0E2BIK5"/>
<evidence type="ECO:0000313" key="2">
    <source>
        <dbReference type="Proteomes" id="UP000006329"/>
    </source>
</evidence>
<dbReference type="Proteomes" id="UP000006329">
    <property type="component" value="Unassembled WGS sequence"/>
</dbReference>
<reference evidence="1" key="1">
    <citation type="submission" date="2012-10" db="EMBL/GenBank/DDBJ databases">
        <authorList>
            <person name="Harkins D.M."/>
            <person name="Durkin A.S."/>
            <person name="Brinkac L.M."/>
            <person name="Haft D.H."/>
            <person name="Selengut J.D."/>
            <person name="Sanka R."/>
            <person name="DePew J."/>
            <person name="Purushe J."/>
            <person name="Matthias M.A."/>
            <person name="Vinetz J.M."/>
            <person name="Sutton G.G."/>
            <person name="Nierman W.C."/>
            <person name="Fouts D.E."/>
        </authorList>
    </citation>
    <scope>NUCLEOTIDE SEQUENCE [LARGE SCALE GENOMIC DNA]</scope>
    <source>
        <strain evidence="1">MOR084</strain>
    </source>
</reference>
<organism evidence="1 2">
    <name type="scientific">Leptospira santarosai str. MOR084</name>
    <dbReference type="NCBI Taxonomy" id="1049984"/>
    <lineage>
        <taxon>Bacteria</taxon>
        <taxon>Pseudomonadati</taxon>
        <taxon>Spirochaetota</taxon>
        <taxon>Spirochaetia</taxon>
        <taxon>Leptospirales</taxon>
        <taxon>Leptospiraceae</taxon>
        <taxon>Leptospira</taxon>
    </lineage>
</organism>
<gene>
    <name evidence="1" type="ORF">LEP1GSC179_0442</name>
</gene>
<accession>A0A0E2BIK5</accession>